<name>A0A7S3DIS1_9EUKA</name>
<reference evidence="2" key="1">
    <citation type="submission" date="2021-01" db="EMBL/GenBank/DDBJ databases">
        <authorList>
            <person name="Corre E."/>
            <person name="Pelletier E."/>
            <person name="Niang G."/>
            <person name="Scheremetjew M."/>
            <person name="Finn R."/>
            <person name="Kale V."/>
            <person name="Holt S."/>
            <person name="Cochrane G."/>
            <person name="Meng A."/>
            <person name="Brown T."/>
            <person name="Cohen L."/>
        </authorList>
    </citation>
    <scope>NUCLEOTIDE SEQUENCE</scope>
    <source>
        <strain evidence="2">NIES-2562</strain>
    </source>
</reference>
<protein>
    <submittedName>
        <fullName evidence="2">Uncharacterized protein</fullName>
    </submittedName>
</protein>
<dbReference type="AlphaFoldDB" id="A0A7S3DIS1"/>
<evidence type="ECO:0000313" key="2">
    <source>
        <dbReference type="EMBL" id="CAE0258549.1"/>
    </source>
</evidence>
<dbReference type="EMBL" id="HBIB01032169">
    <property type="protein sequence ID" value="CAE0258549.1"/>
    <property type="molecule type" value="Transcribed_RNA"/>
</dbReference>
<feature type="transmembrane region" description="Helical" evidence="1">
    <location>
        <begin position="21"/>
        <end position="40"/>
    </location>
</feature>
<sequence>MSATRLFKFEMDSCTSPNRSFGIFLSFLFVEIAAISHIRTEQSLLDDIRVFPSRVIFSSVISSAWPFSVVNSCFVLVSQTFISLSAPDVAMIEPSVLIATWSTDVVCPYRVPSLNGDSDACLEFVLSLSKNFTNFPCETKCEIYRETS</sequence>
<accession>A0A7S3DIS1</accession>
<evidence type="ECO:0000256" key="1">
    <source>
        <dbReference type="SAM" id="Phobius"/>
    </source>
</evidence>
<keyword evidence="1" id="KW-0472">Membrane</keyword>
<keyword evidence="1" id="KW-1133">Transmembrane helix</keyword>
<proteinExistence type="predicted"/>
<gene>
    <name evidence="2" type="ORF">PBIL07802_LOCUS20812</name>
</gene>
<keyword evidence="1" id="KW-0812">Transmembrane</keyword>
<feature type="transmembrane region" description="Helical" evidence="1">
    <location>
        <begin position="55"/>
        <end position="77"/>
    </location>
</feature>
<organism evidence="2">
    <name type="scientific">Palpitomonas bilix</name>
    <dbReference type="NCBI Taxonomy" id="652834"/>
    <lineage>
        <taxon>Eukaryota</taxon>
        <taxon>Eukaryota incertae sedis</taxon>
    </lineage>
</organism>